<dbReference type="PROSITE" id="PS51257">
    <property type="entry name" value="PROKAR_LIPOPROTEIN"/>
    <property type="match status" value="1"/>
</dbReference>
<dbReference type="AlphaFoldDB" id="A0A2U3N442"/>
<dbReference type="OrthoDB" id="6696509at2"/>
<accession>A0A2U3N442</accession>
<sequence length="189" mass="21478">MIKVGGLGVLIGISSLLIGGCASQQVIDAGRINLAQKTLKAENNVSIHCSGAMKCEFERLNNQTIVDASSHRVDRKAIERGWVRLKNNSFKDNGLYLNVPPSQYEVIVRYYPISEQRAEMFHIIHNFKAHQNYTLKMYRKRFTTPGSLLNVSAPTPLCVDLLLEQRPIRRFCRPYNVLTGVSEFIEQRI</sequence>
<proteinExistence type="predicted"/>
<evidence type="ECO:0000313" key="1">
    <source>
        <dbReference type="EMBL" id="SPL72329.1"/>
    </source>
</evidence>
<gene>
    <name evidence="1" type="ORF">KPC_3507</name>
</gene>
<name>A0A2U3N442_9GAMM</name>
<evidence type="ECO:0008006" key="3">
    <source>
        <dbReference type="Google" id="ProtNLM"/>
    </source>
</evidence>
<dbReference type="EMBL" id="OOGT01000262">
    <property type="protein sequence ID" value="SPL72329.1"/>
    <property type="molecule type" value="Genomic_DNA"/>
</dbReference>
<dbReference type="Proteomes" id="UP000245974">
    <property type="component" value="Unassembled WGS sequence"/>
</dbReference>
<dbReference type="InParanoid" id="A0A2U3N442"/>
<protein>
    <recommendedName>
        <fullName evidence="3">Lipoprotein</fullName>
    </recommendedName>
</protein>
<keyword evidence="2" id="KW-1185">Reference proteome</keyword>
<organism evidence="1 2">
    <name type="scientific">Acinetobacter stercoris</name>
    <dbReference type="NCBI Taxonomy" id="2126983"/>
    <lineage>
        <taxon>Bacteria</taxon>
        <taxon>Pseudomonadati</taxon>
        <taxon>Pseudomonadota</taxon>
        <taxon>Gammaproteobacteria</taxon>
        <taxon>Moraxellales</taxon>
        <taxon>Moraxellaceae</taxon>
        <taxon>Acinetobacter</taxon>
    </lineage>
</organism>
<dbReference type="RefSeq" id="WP_121975723.1">
    <property type="nucleotide sequence ID" value="NZ_OOGT01000262.1"/>
</dbReference>
<evidence type="ECO:0000313" key="2">
    <source>
        <dbReference type="Proteomes" id="UP000245974"/>
    </source>
</evidence>
<reference evidence="2" key="1">
    <citation type="submission" date="2018-03" db="EMBL/GenBank/DDBJ databases">
        <authorList>
            <person name="Blom J."/>
        </authorList>
    </citation>
    <scope>NUCLEOTIDE SEQUENCE [LARGE SCALE GENOMIC DNA]</scope>
    <source>
        <strain evidence="2">KPC-SM-21</strain>
    </source>
</reference>